<dbReference type="RefSeq" id="WP_146354592.1">
    <property type="nucleotide sequence ID" value="NZ_VOBR01000015.1"/>
</dbReference>
<dbReference type="OrthoDB" id="9784774at2"/>
<keyword evidence="2" id="KW-1185">Reference proteome</keyword>
<comment type="caution">
    <text evidence="1">The sequence shown here is derived from an EMBL/GenBank/DDBJ whole genome shotgun (WGS) entry which is preliminary data.</text>
</comment>
<evidence type="ECO:0000313" key="2">
    <source>
        <dbReference type="Proteomes" id="UP000316639"/>
    </source>
</evidence>
<dbReference type="InterPro" id="IPR036265">
    <property type="entry name" value="HIT-like_sf"/>
</dbReference>
<reference evidence="1 2" key="1">
    <citation type="submission" date="2019-07" db="EMBL/GenBank/DDBJ databases">
        <title>Lentzea xizangensis sp. nov., isolated from Qinghai-Tibetan Plateau Soils.</title>
        <authorList>
            <person name="Huang J."/>
        </authorList>
    </citation>
    <scope>NUCLEOTIDE SEQUENCE [LARGE SCALE GENOMIC DNA]</scope>
    <source>
        <strain evidence="1 2">FXJ1.1311</strain>
    </source>
</reference>
<sequence length="136" mass="14833">MGCLICAKHRGAGELAGPVVWRDSLVVVSHRLGGFPGYLFVETVRHVPFFDGLSGDEVVAVARAVHTAGRALRAELSPLFVFSLIAGRGVAHFHQHVFVRHPGTPEEVDWTWTEAPVVSEPEIDALCERLRGHFSG</sequence>
<gene>
    <name evidence="1" type="ORF">FKR81_24015</name>
</gene>
<proteinExistence type="predicted"/>
<accession>A0A563EQC1</accession>
<evidence type="ECO:0000313" key="1">
    <source>
        <dbReference type="EMBL" id="TWP49596.1"/>
    </source>
</evidence>
<organism evidence="1 2">
    <name type="scientific">Lentzea tibetensis</name>
    <dbReference type="NCBI Taxonomy" id="2591470"/>
    <lineage>
        <taxon>Bacteria</taxon>
        <taxon>Bacillati</taxon>
        <taxon>Actinomycetota</taxon>
        <taxon>Actinomycetes</taxon>
        <taxon>Pseudonocardiales</taxon>
        <taxon>Pseudonocardiaceae</taxon>
        <taxon>Lentzea</taxon>
    </lineage>
</organism>
<dbReference type="EMBL" id="VOBR01000015">
    <property type="protein sequence ID" value="TWP49596.1"/>
    <property type="molecule type" value="Genomic_DNA"/>
</dbReference>
<dbReference type="Gene3D" id="3.30.428.10">
    <property type="entry name" value="HIT-like"/>
    <property type="match status" value="1"/>
</dbReference>
<protein>
    <submittedName>
        <fullName evidence="1">Histidine triad (HIT) protein</fullName>
    </submittedName>
</protein>
<dbReference type="SUPFAM" id="SSF54197">
    <property type="entry name" value="HIT-like"/>
    <property type="match status" value="1"/>
</dbReference>
<dbReference type="AlphaFoldDB" id="A0A563EQC1"/>
<dbReference type="Proteomes" id="UP000316639">
    <property type="component" value="Unassembled WGS sequence"/>
</dbReference>
<name>A0A563EQC1_9PSEU</name>